<name>G7UQV1_PSEUP</name>
<dbReference type="STRING" id="1045855.DSC_11895"/>
<dbReference type="PROSITE" id="PS51257">
    <property type="entry name" value="PROKAR_LIPOPROTEIN"/>
    <property type="match status" value="1"/>
</dbReference>
<dbReference type="OrthoDB" id="6065003at2"/>
<dbReference type="RefSeq" id="WP_014161196.1">
    <property type="nucleotide sequence ID" value="NC_016147.2"/>
</dbReference>
<dbReference type="KEGG" id="psd:DSC_11895"/>
<evidence type="ECO:0000313" key="1">
    <source>
        <dbReference type="EMBL" id="AER57023.1"/>
    </source>
</evidence>
<dbReference type="Proteomes" id="UP000005870">
    <property type="component" value="Chromosome"/>
</dbReference>
<sequence>MKAARTWVCAVGTASVLLVSGCGSSPEDRVYLAFKCSKVATLLERDTQGDIALSNVMPELKELEGRGGSFAQFAMEMGERFQDDVPLYRMTVSGQMAALTNVYESDECEALYQPNNRADQ</sequence>
<organism evidence="1 2">
    <name type="scientific">Pseudoxanthomonas spadix (strain BD-a59)</name>
    <dbReference type="NCBI Taxonomy" id="1045855"/>
    <lineage>
        <taxon>Bacteria</taxon>
        <taxon>Pseudomonadati</taxon>
        <taxon>Pseudomonadota</taxon>
        <taxon>Gammaproteobacteria</taxon>
        <taxon>Lysobacterales</taxon>
        <taxon>Lysobacteraceae</taxon>
        <taxon>Pseudoxanthomonas</taxon>
    </lineage>
</organism>
<dbReference type="HOGENOM" id="CLU_2047749_0_0_6"/>
<dbReference type="eggNOG" id="ENOG5031IU5">
    <property type="taxonomic scope" value="Bacteria"/>
</dbReference>
<dbReference type="AlphaFoldDB" id="G7UQV1"/>
<evidence type="ECO:0000313" key="2">
    <source>
        <dbReference type="Proteomes" id="UP000005870"/>
    </source>
</evidence>
<gene>
    <name evidence="1" type="ordered locus">DSC_11895</name>
</gene>
<reference evidence="1 2" key="1">
    <citation type="journal article" date="2012" name="J. Bacteriol.">
        <title>Complete Genome Sequence of the BTEX-Degrading Bacterium Pseudoxanthomonas spadix BD-a59.</title>
        <authorList>
            <person name="Lee S.H."/>
            <person name="Jin H.M."/>
            <person name="Lee H.J."/>
            <person name="Kim J.M."/>
            <person name="Jeon C.O."/>
        </authorList>
    </citation>
    <scope>NUCLEOTIDE SEQUENCE [LARGE SCALE GENOMIC DNA]</scope>
    <source>
        <strain evidence="1 2">BD-a59</strain>
    </source>
</reference>
<proteinExistence type="predicted"/>
<dbReference type="EMBL" id="CP003093">
    <property type="protein sequence ID" value="AER57023.1"/>
    <property type="molecule type" value="Genomic_DNA"/>
</dbReference>
<accession>G7UQV1</accession>
<keyword evidence="2" id="KW-1185">Reference proteome</keyword>
<protein>
    <recommendedName>
        <fullName evidence="3">Lipoprotein</fullName>
    </recommendedName>
</protein>
<evidence type="ECO:0008006" key="3">
    <source>
        <dbReference type="Google" id="ProtNLM"/>
    </source>
</evidence>